<accession>A0AAQ3WZT8</accession>
<keyword evidence="1" id="KW-1133">Transmembrane helix</keyword>
<name>A0AAQ3WZT8_PASNO</name>
<evidence type="ECO:0000313" key="3">
    <source>
        <dbReference type="Proteomes" id="UP001341281"/>
    </source>
</evidence>
<organism evidence="2 3">
    <name type="scientific">Paspalum notatum var. saurae</name>
    <dbReference type="NCBI Taxonomy" id="547442"/>
    <lineage>
        <taxon>Eukaryota</taxon>
        <taxon>Viridiplantae</taxon>
        <taxon>Streptophyta</taxon>
        <taxon>Embryophyta</taxon>
        <taxon>Tracheophyta</taxon>
        <taxon>Spermatophyta</taxon>
        <taxon>Magnoliopsida</taxon>
        <taxon>Liliopsida</taxon>
        <taxon>Poales</taxon>
        <taxon>Poaceae</taxon>
        <taxon>PACMAD clade</taxon>
        <taxon>Panicoideae</taxon>
        <taxon>Andropogonodae</taxon>
        <taxon>Paspaleae</taxon>
        <taxon>Paspalinae</taxon>
        <taxon>Paspalum</taxon>
    </lineage>
</organism>
<sequence length="82" mass="8681">MRRSASGARVAEGVVASGGDEAALPTYDPLSAAGRREAARARALGRAVHCIPLVLLLCAFLLWLSAAASHTHLGKIENWWES</sequence>
<feature type="transmembrane region" description="Helical" evidence="1">
    <location>
        <begin position="43"/>
        <end position="64"/>
    </location>
</feature>
<keyword evidence="1" id="KW-0472">Membrane</keyword>
<dbReference type="AlphaFoldDB" id="A0AAQ3WZT8"/>
<keyword evidence="3" id="KW-1185">Reference proteome</keyword>
<dbReference type="PANTHER" id="PTHR34189">
    <property type="entry name" value="TRANSMEMBRANE PROTEIN"/>
    <property type="match status" value="1"/>
</dbReference>
<dbReference type="PANTHER" id="PTHR34189:SF9">
    <property type="entry name" value="OS06G0600800 PROTEIN"/>
    <property type="match status" value="1"/>
</dbReference>
<dbReference type="Proteomes" id="UP001341281">
    <property type="component" value="Chromosome 06"/>
</dbReference>
<protein>
    <submittedName>
        <fullName evidence="2">Uncharacterized protein</fullName>
    </submittedName>
</protein>
<dbReference type="EMBL" id="CP144750">
    <property type="protein sequence ID" value="WVZ79511.1"/>
    <property type="molecule type" value="Genomic_DNA"/>
</dbReference>
<proteinExistence type="predicted"/>
<evidence type="ECO:0000256" key="1">
    <source>
        <dbReference type="SAM" id="Phobius"/>
    </source>
</evidence>
<reference evidence="2 3" key="1">
    <citation type="submission" date="2024-02" db="EMBL/GenBank/DDBJ databases">
        <title>High-quality chromosome-scale genome assembly of Pensacola bahiagrass (Paspalum notatum Flugge var. saurae).</title>
        <authorList>
            <person name="Vega J.M."/>
            <person name="Podio M."/>
            <person name="Orjuela J."/>
            <person name="Siena L.A."/>
            <person name="Pessino S.C."/>
            <person name="Combes M.C."/>
            <person name="Mariac C."/>
            <person name="Albertini E."/>
            <person name="Pupilli F."/>
            <person name="Ortiz J.P.A."/>
            <person name="Leblanc O."/>
        </authorList>
    </citation>
    <scope>NUCLEOTIDE SEQUENCE [LARGE SCALE GENOMIC DNA]</scope>
    <source>
        <strain evidence="2">R1</strain>
        <tissue evidence="2">Leaf</tissue>
    </source>
</reference>
<gene>
    <name evidence="2" type="ORF">U9M48_027082</name>
</gene>
<keyword evidence="1" id="KW-0812">Transmembrane</keyword>
<evidence type="ECO:0000313" key="2">
    <source>
        <dbReference type="EMBL" id="WVZ79511.1"/>
    </source>
</evidence>